<reference evidence="2 3" key="1">
    <citation type="submission" date="2016-11" db="EMBL/GenBank/DDBJ databases">
        <title>The macronuclear genome of Stentor coeruleus: a giant cell with tiny introns.</title>
        <authorList>
            <person name="Slabodnick M."/>
            <person name="Ruby J.G."/>
            <person name="Reiff S.B."/>
            <person name="Swart E.C."/>
            <person name="Gosai S."/>
            <person name="Prabakaran S."/>
            <person name="Witkowska E."/>
            <person name="Larue G.E."/>
            <person name="Fisher S."/>
            <person name="Freeman R.M."/>
            <person name="Gunawardena J."/>
            <person name="Chu W."/>
            <person name="Stover N.A."/>
            <person name="Gregory B.D."/>
            <person name="Nowacki M."/>
            <person name="Derisi J."/>
            <person name="Roy S.W."/>
            <person name="Marshall W.F."/>
            <person name="Sood P."/>
        </authorList>
    </citation>
    <scope>NUCLEOTIDE SEQUENCE [LARGE SCALE GENOMIC DNA]</scope>
    <source>
        <strain evidence="2">WM001</strain>
    </source>
</reference>
<keyword evidence="1" id="KW-1133">Transmembrane helix</keyword>
<comment type="caution">
    <text evidence="2">The sequence shown here is derived from an EMBL/GenBank/DDBJ whole genome shotgun (WGS) entry which is preliminary data.</text>
</comment>
<sequence>MWVLQKYTALKKWALRLGMIGALSTGIIQLAIKKNEDEYKRAWEELRDISRSGNKSFGLNYGFKIDLPIGEKLDTGDLLFMEMKCHKAFSATEMGYCYYAKLKKKIYMSFGYRSSNWDRTGILIKDQLGARVLFFSYHKLYDVDYDEFLRLPFFADIAFRRMKIEDPILGAVGCEYRARVHNEYLEQKKWFLPNIINETDLAIKYWAKTGLLEKFEQGEDRENARSIEDLDFNIPKGVNGKIVSYSEPIILRTCRN</sequence>
<dbReference type="Proteomes" id="UP000187209">
    <property type="component" value="Unassembled WGS sequence"/>
</dbReference>
<evidence type="ECO:0000313" key="3">
    <source>
        <dbReference type="Proteomes" id="UP000187209"/>
    </source>
</evidence>
<protein>
    <submittedName>
        <fullName evidence="2">Uncharacterized protein</fullName>
    </submittedName>
</protein>
<accession>A0A1R2CYY5</accession>
<keyword evidence="1" id="KW-0472">Membrane</keyword>
<keyword evidence="1" id="KW-0812">Transmembrane</keyword>
<proteinExistence type="predicted"/>
<dbReference type="OrthoDB" id="310148at2759"/>
<feature type="transmembrane region" description="Helical" evidence="1">
    <location>
        <begin position="13"/>
        <end position="32"/>
    </location>
</feature>
<name>A0A1R2CYY5_9CILI</name>
<dbReference type="AlphaFoldDB" id="A0A1R2CYY5"/>
<evidence type="ECO:0000256" key="1">
    <source>
        <dbReference type="SAM" id="Phobius"/>
    </source>
</evidence>
<evidence type="ECO:0000313" key="2">
    <source>
        <dbReference type="EMBL" id="OMJ94224.1"/>
    </source>
</evidence>
<keyword evidence="3" id="KW-1185">Reference proteome</keyword>
<dbReference type="EMBL" id="MPUH01000030">
    <property type="protein sequence ID" value="OMJ94224.1"/>
    <property type="molecule type" value="Genomic_DNA"/>
</dbReference>
<organism evidence="2 3">
    <name type="scientific">Stentor coeruleus</name>
    <dbReference type="NCBI Taxonomy" id="5963"/>
    <lineage>
        <taxon>Eukaryota</taxon>
        <taxon>Sar</taxon>
        <taxon>Alveolata</taxon>
        <taxon>Ciliophora</taxon>
        <taxon>Postciliodesmatophora</taxon>
        <taxon>Heterotrichea</taxon>
        <taxon>Heterotrichida</taxon>
        <taxon>Stentoridae</taxon>
        <taxon>Stentor</taxon>
    </lineage>
</organism>
<gene>
    <name evidence="2" type="ORF">SteCoe_2712</name>
</gene>